<dbReference type="InterPro" id="IPR047923">
    <property type="entry name" value="ArpA-like"/>
</dbReference>
<sequence length="208" mass="21797">MVKQERAARTRESLVHAAAEVFAEEGFTAASIAAISRRAGVTPGALYFHFDGKTSLALAVEERAARTLREAAEAGGERGDADGSLRALVGTTYTMLAEDIVVRAAFALCADMGHSSRTDLRGQWRLWAAELLAAADRAGLLAEGVSPQEATRLVVALTVGLEGLAGAEPGRGARQLLTRIWTVILPGIARDEAAAAVLAEVSADNETD</sequence>
<evidence type="ECO:0000256" key="2">
    <source>
        <dbReference type="ARBA" id="ARBA00023125"/>
    </source>
</evidence>
<dbReference type="SUPFAM" id="SSF48498">
    <property type="entry name" value="Tetracyclin repressor-like, C-terminal domain"/>
    <property type="match status" value="1"/>
</dbReference>
<evidence type="ECO:0000259" key="5">
    <source>
        <dbReference type="PROSITE" id="PS50977"/>
    </source>
</evidence>
<dbReference type="PANTHER" id="PTHR30055:SF234">
    <property type="entry name" value="HTH-TYPE TRANSCRIPTIONAL REGULATOR BETI"/>
    <property type="match status" value="1"/>
</dbReference>
<feature type="DNA-binding region" description="H-T-H motif" evidence="4">
    <location>
        <begin position="31"/>
        <end position="50"/>
    </location>
</feature>
<evidence type="ECO:0000256" key="4">
    <source>
        <dbReference type="PROSITE-ProRule" id="PRU00335"/>
    </source>
</evidence>
<evidence type="ECO:0000313" key="6">
    <source>
        <dbReference type="EMBL" id="GAA0298619.1"/>
    </source>
</evidence>
<dbReference type="Gene3D" id="1.10.357.10">
    <property type="entry name" value="Tetracycline Repressor, domain 2"/>
    <property type="match status" value="1"/>
</dbReference>
<accession>A0ABN0VH69</accession>
<dbReference type="PANTHER" id="PTHR30055">
    <property type="entry name" value="HTH-TYPE TRANSCRIPTIONAL REGULATOR RUTR"/>
    <property type="match status" value="1"/>
</dbReference>
<dbReference type="InterPro" id="IPR023772">
    <property type="entry name" value="DNA-bd_HTH_TetR-type_CS"/>
</dbReference>
<evidence type="ECO:0000313" key="7">
    <source>
        <dbReference type="Proteomes" id="UP001501867"/>
    </source>
</evidence>
<proteinExistence type="predicted"/>
<evidence type="ECO:0000256" key="3">
    <source>
        <dbReference type="ARBA" id="ARBA00023163"/>
    </source>
</evidence>
<comment type="caution">
    <text evidence="6">The sequence shown here is derived from an EMBL/GenBank/DDBJ whole genome shotgun (WGS) entry which is preliminary data.</text>
</comment>
<name>A0ABN0VH69_9ACTN</name>
<keyword evidence="3" id="KW-0804">Transcription</keyword>
<dbReference type="PRINTS" id="PR00455">
    <property type="entry name" value="HTHTETR"/>
</dbReference>
<dbReference type="PROSITE" id="PS50977">
    <property type="entry name" value="HTH_TETR_2"/>
    <property type="match status" value="1"/>
</dbReference>
<dbReference type="EMBL" id="BAAABV010000018">
    <property type="protein sequence ID" value="GAA0298619.1"/>
    <property type="molecule type" value="Genomic_DNA"/>
</dbReference>
<gene>
    <name evidence="6" type="ORF">GCM10010302_41620</name>
</gene>
<keyword evidence="2 4" id="KW-0238">DNA-binding</keyword>
<evidence type="ECO:0000256" key="1">
    <source>
        <dbReference type="ARBA" id="ARBA00023015"/>
    </source>
</evidence>
<dbReference type="SUPFAM" id="SSF46689">
    <property type="entry name" value="Homeodomain-like"/>
    <property type="match status" value="1"/>
</dbReference>
<feature type="domain" description="HTH tetR-type" evidence="5">
    <location>
        <begin position="8"/>
        <end position="68"/>
    </location>
</feature>
<dbReference type="InterPro" id="IPR036271">
    <property type="entry name" value="Tet_transcr_reg_TetR-rel_C_sf"/>
</dbReference>
<reference evidence="6 7" key="1">
    <citation type="journal article" date="2019" name="Int. J. Syst. Evol. Microbiol.">
        <title>The Global Catalogue of Microorganisms (GCM) 10K type strain sequencing project: providing services to taxonomists for standard genome sequencing and annotation.</title>
        <authorList>
            <consortium name="The Broad Institute Genomics Platform"/>
            <consortium name="The Broad Institute Genome Sequencing Center for Infectious Disease"/>
            <person name="Wu L."/>
            <person name="Ma J."/>
        </authorList>
    </citation>
    <scope>NUCLEOTIDE SEQUENCE [LARGE SCALE GENOMIC DNA]</scope>
    <source>
        <strain evidence="6 7">JCM 4505</strain>
    </source>
</reference>
<dbReference type="InterPro" id="IPR050109">
    <property type="entry name" value="HTH-type_TetR-like_transc_reg"/>
</dbReference>
<dbReference type="InterPro" id="IPR001647">
    <property type="entry name" value="HTH_TetR"/>
</dbReference>
<keyword evidence="7" id="KW-1185">Reference proteome</keyword>
<dbReference type="RefSeq" id="WP_344161550.1">
    <property type="nucleotide sequence ID" value="NZ_BAAABV010000018.1"/>
</dbReference>
<protein>
    <submittedName>
        <fullName evidence="6">ScbR family autoregulator-binding transcription factor</fullName>
    </submittedName>
</protein>
<dbReference type="InterPro" id="IPR009057">
    <property type="entry name" value="Homeodomain-like_sf"/>
</dbReference>
<keyword evidence="1" id="KW-0805">Transcription regulation</keyword>
<dbReference type="Proteomes" id="UP001501867">
    <property type="component" value="Unassembled WGS sequence"/>
</dbReference>
<organism evidence="6 7">
    <name type="scientific">Streptomyces polychromogenes</name>
    <dbReference type="NCBI Taxonomy" id="67342"/>
    <lineage>
        <taxon>Bacteria</taxon>
        <taxon>Bacillati</taxon>
        <taxon>Actinomycetota</taxon>
        <taxon>Actinomycetes</taxon>
        <taxon>Kitasatosporales</taxon>
        <taxon>Streptomycetaceae</taxon>
        <taxon>Streptomyces</taxon>
    </lineage>
</organism>
<dbReference type="Pfam" id="PF00440">
    <property type="entry name" value="TetR_N"/>
    <property type="match status" value="1"/>
</dbReference>
<dbReference type="NCBIfam" id="NF041196">
    <property type="entry name" value="ScbR_bind_reg"/>
    <property type="match status" value="1"/>
</dbReference>
<dbReference type="PROSITE" id="PS01081">
    <property type="entry name" value="HTH_TETR_1"/>
    <property type="match status" value="1"/>
</dbReference>